<keyword evidence="2" id="KW-0285">Flavoprotein</keyword>
<proteinExistence type="predicted"/>
<dbReference type="GO" id="GO:0071949">
    <property type="term" value="F:FAD binding"/>
    <property type="evidence" value="ECO:0007669"/>
    <property type="project" value="InterPro"/>
</dbReference>
<feature type="transmembrane region" description="Helical" evidence="4">
    <location>
        <begin position="6"/>
        <end position="26"/>
    </location>
</feature>
<protein>
    <submittedName>
        <fullName evidence="6">FAD-binding monooxygenase</fullName>
    </submittedName>
</protein>
<dbReference type="Gene3D" id="3.50.50.60">
    <property type="entry name" value="FAD/NAD(P)-binding domain"/>
    <property type="match status" value="1"/>
</dbReference>
<keyword evidence="4" id="KW-0812">Transmembrane</keyword>
<name>A0AB34AKT1_STAUR</name>
<keyword evidence="7" id="KW-1185">Reference proteome</keyword>
<accession>A0AB34AKT1</accession>
<dbReference type="PANTHER" id="PTHR43004">
    <property type="entry name" value="TRK SYSTEM POTASSIUM UPTAKE PROTEIN"/>
    <property type="match status" value="1"/>
</dbReference>
<dbReference type="AlphaFoldDB" id="A0AB34AKT1"/>
<sequence length="544" mass="62019">MESKEADIPVLIVGGGLVGLSMALFLSQQNIRYKLIERHENTSIHPKASGFNLRTMELYRELGIKDLIQNQGEDLAKSHGWHTVHTLAEANFSDENIDNTKDPKARMSKALTNTISPEKFTSCSQNQAEPILLEEANSRGGDLNFYKELINFEQHKNYVSATICNRLNGTEEKIKAQYMIAADGVKSPIRKLLDIPTKTENVYGHIINIYFKADLSMYIKGHEFFGCNITHEEASGTLFPVNNKDLWCFHVSYNPELGETIDDFDREYCYQLLRKALGLPNIDINIISILPWIPKERITERFQSERVFLVGDAAHEMPPTGGFGANTGIQDAHNLAWKLAMVIKKQAGDDLLTSYEEERKPIAEFTIQQARRIAESGKVSAIKSKNHQSTSMNDHLIATVGYHYLSNAIISQQNEQNTTQNFELNGKVGTRLPHIRAVYENKNLSFIDLPKGEFTLILGEYDTRWMEAIEKIKEQFKININIYNIRRNGNLSVDKRDWERVYQANSSTVLLVRPDHFVCWRTDTNITSPQHVLENILTKILMVN</sequence>
<dbReference type="Pfam" id="PF21274">
    <property type="entry name" value="Rng_hyd_C"/>
    <property type="match status" value="1"/>
</dbReference>
<dbReference type="InterPro" id="IPR050641">
    <property type="entry name" value="RIFMO-like"/>
</dbReference>
<gene>
    <name evidence="6" type="ORF">SCO02_25210</name>
</gene>
<keyword evidence="6" id="KW-0560">Oxidoreductase</keyword>
<keyword evidence="4" id="KW-0472">Membrane</keyword>
<feature type="domain" description="FAD-binding" evidence="5">
    <location>
        <begin position="8"/>
        <end position="369"/>
    </location>
</feature>
<dbReference type="Proteomes" id="UP000321839">
    <property type="component" value="Unassembled WGS sequence"/>
</dbReference>
<dbReference type="EMBL" id="BKAW01000023">
    <property type="protein sequence ID" value="GEQ04080.1"/>
    <property type="molecule type" value="Genomic_DNA"/>
</dbReference>
<evidence type="ECO:0000313" key="6">
    <source>
        <dbReference type="EMBL" id="GEQ04080.1"/>
    </source>
</evidence>
<dbReference type="GO" id="GO:0016709">
    <property type="term" value="F:oxidoreductase activity, acting on paired donors, with incorporation or reduction of molecular oxygen, NAD(P)H as one donor, and incorporation of one atom of oxygen"/>
    <property type="evidence" value="ECO:0007669"/>
    <property type="project" value="UniProtKB-ARBA"/>
</dbReference>
<dbReference type="Gene3D" id="3.30.9.10">
    <property type="entry name" value="D-Amino Acid Oxidase, subunit A, domain 2"/>
    <property type="match status" value="1"/>
</dbReference>
<dbReference type="RefSeq" id="WP_103161365.1">
    <property type="nucleotide sequence ID" value="NZ_BKAW01000023.1"/>
</dbReference>
<dbReference type="InterPro" id="IPR002938">
    <property type="entry name" value="FAD-bd"/>
</dbReference>
<reference evidence="6 7" key="1">
    <citation type="submission" date="2019-07" db="EMBL/GenBank/DDBJ databases">
        <title>Whole genome shotgun sequence of Staphylococcus cohnii subsp. urealyticus NBRC 109766.</title>
        <authorList>
            <person name="Hosoyama A."/>
            <person name="Uohara A."/>
            <person name="Ohji S."/>
            <person name="Ichikawa N."/>
        </authorList>
    </citation>
    <scope>NUCLEOTIDE SEQUENCE [LARGE SCALE GENOMIC DNA]</scope>
    <source>
        <strain evidence="6 7">NBRC 109766</strain>
    </source>
</reference>
<evidence type="ECO:0000313" key="7">
    <source>
        <dbReference type="Proteomes" id="UP000321839"/>
    </source>
</evidence>
<dbReference type="PANTHER" id="PTHR43004:SF19">
    <property type="entry name" value="BINDING MONOOXYGENASE, PUTATIVE (JCVI)-RELATED"/>
    <property type="match status" value="1"/>
</dbReference>
<evidence type="ECO:0000256" key="2">
    <source>
        <dbReference type="ARBA" id="ARBA00022630"/>
    </source>
</evidence>
<dbReference type="PRINTS" id="PR00420">
    <property type="entry name" value="RNGMNOXGNASE"/>
</dbReference>
<dbReference type="Gene3D" id="3.40.30.120">
    <property type="match status" value="1"/>
</dbReference>
<dbReference type="SUPFAM" id="SSF51905">
    <property type="entry name" value="FAD/NAD(P)-binding domain"/>
    <property type="match status" value="1"/>
</dbReference>
<evidence type="ECO:0000256" key="3">
    <source>
        <dbReference type="ARBA" id="ARBA00022827"/>
    </source>
</evidence>
<comment type="caution">
    <text evidence="6">The sequence shown here is derived from an EMBL/GenBank/DDBJ whole genome shotgun (WGS) entry which is preliminary data.</text>
</comment>
<keyword evidence="3" id="KW-0274">FAD</keyword>
<evidence type="ECO:0000259" key="5">
    <source>
        <dbReference type="Pfam" id="PF01494"/>
    </source>
</evidence>
<comment type="cofactor">
    <cofactor evidence="1">
        <name>FAD</name>
        <dbReference type="ChEBI" id="CHEBI:57692"/>
    </cofactor>
</comment>
<evidence type="ECO:0000256" key="4">
    <source>
        <dbReference type="SAM" id="Phobius"/>
    </source>
</evidence>
<evidence type="ECO:0000256" key="1">
    <source>
        <dbReference type="ARBA" id="ARBA00001974"/>
    </source>
</evidence>
<dbReference type="Pfam" id="PF01494">
    <property type="entry name" value="FAD_binding_3"/>
    <property type="match status" value="1"/>
</dbReference>
<keyword evidence="6" id="KW-0503">Monooxygenase</keyword>
<organism evidence="6 7">
    <name type="scientific">Staphylococcus ureilyticus</name>
    <name type="common">Staphylococcus cohnii subsp. urealyticus</name>
    <dbReference type="NCBI Taxonomy" id="94138"/>
    <lineage>
        <taxon>Bacteria</taxon>
        <taxon>Bacillati</taxon>
        <taxon>Bacillota</taxon>
        <taxon>Bacilli</taxon>
        <taxon>Bacillales</taxon>
        <taxon>Staphylococcaceae</taxon>
        <taxon>Staphylococcus</taxon>
        <taxon>Staphylococcus cohnii species complex</taxon>
    </lineage>
</organism>
<dbReference type="InterPro" id="IPR036188">
    <property type="entry name" value="FAD/NAD-bd_sf"/>
</dbReference>
<keyword evidence="4" id="KW-1133">Transmembrane helix</keyword>